<keyword evidence="2" id="KW-0808">Transferase</keyword>
<keyword evidence="2" id="KW-0489">Methyltransferase</keyword>
<evidence type="ECO:0000313" key="3">
    <source>
        <dbReference type="Proteomes" id="UP000242329"/>
    </source>
</evidence>
<dbReference type="Pfam" id="PF13847">
    <property type="entry name" value="Methyltransf_31"/>
    <property type="match status" value="1"/>
</dbReference>
<dbReference type="CDD" id="cd02440">
    <property type="entry name" value="AdoMet_MTases"/>
    <property type="match status" value="1"/>
</dbReference>
<protein>
    <submittedName>
        <fullName evidence="2">Methyltransferase domain-containing protein</fullName>
    </submittedName>
</protein>
<keyword evidence="3" id="KW-1185">Reference proteome</keyword>
<proteinExistence type="predicted"/>
<dbReference type="Proteomes" id="UP000242329">
    <property type="component" value="Unassembled WGS sequence"/>
</dbReference>
<dbReference type="InterPro" id="IPR025714">
    <property type="entry name" value="Methyltranfer_dom"/>
</dbReference>
<dbReference type="SUPFAM" id="SSF53335">
    <property type="entry name" value="S-adenosyl-L-methionine-dependent methyltransferases"/>
    <property type="match status" value="1"/>
</dbReference>
<dbReference type="EMBL" id="FQWY01000032">
    <property type="protein sequence ID" value="SHH11702.1"/>
    <property type="molecule type" value="Genomic_DNA"/>
</dbReference>
<dbReference type="InterPro" id="IPR029063">
    <property type="entry name" value="SAM-dependent_MTases_sf"/>
</dbReference>
<evidence type="ECO:0000313" key="2">
    <source>
        <dbReference type="EMBL" id="SHH11702.1"/>
    </source>
</evidence>
<evidence type="ECO:0000259" key="1">
    <source>
        <dbReference type="Pfam" id="PF13847"/>
    </source>
</evidence>
<sequence length="294" mass="34031">MKEAKAWEYYSEEEILEANKLKYESDAIVKFYEDFEEPKYTYREYDVVFSAVVEMLKPHLSGPLRAVDMCGGAGKGAFTLKKCCPEAEVTLVDLSEKMLNIARKRAVKEGFTDIEMVLSDAYSFLAEDREYDVVIFSSAIHHFKDPVNLLKTASKMLSPQGVIITIADPNRLKSTRRFKFFEFLAADRNYKKMILSNLFKAKEKPDVFDVAEYQAYYGIEDELLCKELRKIGLRPLIHLRYPAGESCFTRIMPYVGLFWAFSLVLAKDDRYAKEVPRLRTRIKENMPFAISFVD</sequence>
<dbReference type="Gene3D" id="3.40.50.150">
    <property type="entry name" value="Vaccinia Virus protein VP39"/>
    <property type="match status" value="1"/>
</dbReference>
<dbReference type="GO" id="GO:0008168">
    <property type="term" value="F:methyltransferase activity"/>
    <property type="evidence" value="ECO:0007669"/>
    <property type="project" value="UniProtKB-KW"/>
</dbReference>
<reference evidence="3" key="1">
    <citation type="submission" date="2016-11" db="EMBL/GenBank/DDBJ databases">
        <authorList>
            <person name="Varghese N."/>
            <person name="Submissions S."/>
        </authorList>
    </citation>
    <scope>NUCLEOTIDE SEQUENCE [LARGE SCALE GENOMIC DNA]</scope>
    <source>
        <strain evidence="3">DSM 11003</strain>
    </source>
</reference>
<gene>
    <name evidence="2" type="ORF">SAMN02745221_01722</name>
</gene>
<dbReference type="GO" id="GO:0032259">
    <property type="term" value="P:methylation"/>
    <property type="evidence" value="ECO:0007669"/>
    <property type="project" value="UniProtKB-KW"/>
</dbReference>
<dbReference type="PANTHER" id="PTHR43861">
    <property type="entry name" value="TRANS-ACONITATE 2-METHYLTRANSFERASE-RELATED"/>
    <property type="match status" value="1"/>
</dbReference>
<accession>A0A1M5QCG3</accession>
<name>A0A1M5QCG3_9FIRM</name>
<organism evidence="2 3">
    <name type="scientific">Thermosyntropha lipolytica DSM 11003</name>
    <dbReference type="NCBI Taxonomy" id="1123382"/>
    <lineage>
        <taxon>Bacteria</taxon>
        <taxon>Bacillati</taxon>
        <taxon>Bacillota</taxon>
        <taxon>Clostridia</taxon>
        <taxon>Eubacteriales</taxon>
        <taxon>Syntrophomonadaceae</taxon>
        <taxon>Thermosyntropha</taxon>
    </lineage>
</organism>
<feature type="domain" description="Methyltransferase" evidence="1">
    <location>
        <begin position="65"/>
        <end position="170"/>
    </location>
</feature>
<dbReference type="AlphaFoldDB" id="A0A1M5QCG3"/>
<dbReference type="STRING" id="1123382.SAMN02745221_01722"/>